<accession>A0A0K8SXG5</accession>
<dbReference type="GO" id="GO:0046513">
    <property type="term" value="P:ceramide biosynthetic process"/>
    <property type="evidence" value="ECO:0007669"/>
    <property type="project" value="TreeGrafter"/>
</dbReference>
<evidence type="ECO:0000256" key="7">
    <source>
        <dbReference type="ARBA" id="ARBA00023098"/>
    </source>
</evidence>
<organism evidence="12">
    <name type="scientific">Lygus hesperus</name>
    <name type="common">Western plant bug</name>
    <dbReference type="NCBI Taxonomy" id="30085"/>
    <lineage>
        <taxon>Eukaryota</taxon>
        <taxon>Metazoa</taxon>
        <taxon>Ecdysozoa</taxon>
        <taxon>Arthropoda</taxon>
        <taxon>Hexapoda</taxon>
        <taxon>Insecta</taxon>
        <taxon>Pterygota</taxon>
        <taxon>Neoptera</taxon>
        <taxon>Paraneoptera</taxon>
        <taxon>Hemiptera</taxon>
        <taxon>Heteroptera</taxon>
        <taxon>Panheteroptera</taxon>
        <taxon>Cimicomorpha</taxon>
        <taxon>Miridae</taxon>
        <taxon>Mirini</taxon>
        <taxon>Lygus</taxon>
    </lineage>
</organism>
<dbReference type="Pfam" id="PF14360">
    <property type="entry name" value="PAP2_C"/>
    <property type="match status" value="1"/>
</dbReference>
<dbReference type="GO" id="GO:0005789">
    <property type="term" value="C:endoplasmic reticulum membrane"/>
    <property type="evidence" value="ECO:0007669"/>
    <property type="project" value="TreeGrafter"/>
</dbReference>
<feature type="transmembrane region" description="Helical" evidence="10">
    <location>
        <begin position="212"/>
        <end position="233"/>
    </location>
</feature>
<keyword evidence="5" id="KW-0746">Sphingolipid metabolism</keyword>
<dbReference type="InterPro" id="IPR025749">
    <property type="entry name" value="Sphingomyelin_synth-like_dom"/>
</dbReference>
<dbReference type="PANTHER" id="PTHR21290">
    <property type="entry name" value="SPHINGOMYELIN SYNTHETASE"/>
    <property type="match status" value="1"/>
</dbReference>
<evidence type="ECO:0000256" key="3">
    <source>
        <dbReference type="ARBA" id="ARBA00022679"/>
    </source>
</evidence>
<dbReference type="GO" id="GO:0006686">
    <property type="term" value="P:sphingomyelin biosynthetic process"/>
    <property type="evidence" value="ECO:0007669"/>
    <property type="project" value="TreeGrafter"/>
</dbReference>
<feature type="transmembrane region" description="Helical" evidence="10">
    <location>
        <begin position="311"/>
        <end position="328"/>
    </location>
</feature>
<feature type="transmembrane region" description="Helical" evidence="10">
    <location>
        <begin position="166"/>
        <end position="185"/>
    </location>
</feature>
<dbReference type="InterPro" id="IPR045221">
    <property type="entry name" value="Sphingomyelin_synth-like"/>
</dbReference>
<feature type="compositionally biased region" description="Acidic residues" evidence="9">
    <location>
        <begin position="121"/>
        <end position="130"/>
    </location>
</feature>
<dbReference type="GO" id="GO:0005886">
    <property type="term" value="C:plasma membrane"/>
    <property type="evidence" value="ECO:0007669"/>
    <property type="project" value="TreeGrafter"/>
</dbReference>
<evidence type="ECO:0000256" key="5">
    <source>
        <dbReference type="ARBA" id="ARBA00022919"/>
    </source>
</evidence>
<sequence>RWCLVVVKWFRALRTQCYRVSIVICSAETPVSIHRWVQTVMTAENQPQPQVMVLDAKSGVSHNDYGSIGGSGVGEVSSTVQGERMTQNDLYQRQPLLPQEPWPNKNNGTSQGPGATATTDFYEEDDEDRDDGLKRNVINGGGGVIVIDMPRPLRDDRFPKEKWKTFIAFLVLAGNFIITTTSLAMTHERVPDKATNPPLPDIILDNIPTYDWALDVSEVIIMISTNFTFLVIFVHKHRYIVFRRVFLILSLLYLLRSITMFVTVLPMSSTTYYCSPKANSTNFILISKRVFQLISGFGLSINGKHTYCGDFIYSGHTVILVMCSLIVLEYTPKKYYLLHWGQMTASFLGIVFVLVARGHYTVDVLIAYSITTTSFWMYHTMANHKKLKQATTDNCLSRLWWFKIFCYFEGNVGGPVPRQYNWPLPWPRRLLAKHPNRDS</sequence>
<comment type="subcellular location">
    <subcellularLocation>
        <location evidence="1">Membrane</location>
        <topology evidence="1">Multi-pass membrane protein</topology>
    </subcellularLocation>
</comment>
<feature type="transmembrane region" description="Helical" evidence="10">
    <location>
        <begin position="245"/>
        <end position="267"/>
    </location>
</feature>
<dbReference type="GO" id="GO:0047493">
    <property type="term" value="F:ceramide cholinephosphotransferase activity"/>
    <property type="evidence" value="ECO:0007669"/>
    <property type="project" value="TreeGrafter"/>
</dbReference>
<keyword evidence="6 10" id="KW-1133">Transmembrane helix</keyword>
<evidence type="ECO:0000256" key="2">
    <source>
        <dbReference type="ARBA" id="ARBA00005441"/>
    </source>
</evidence>
<dbReference type="EMBL" id="GBRD01007955">
    <property type="protein sequence ID" value="JAG57866.1"/>
    <property type="molecule type" value="Transcribed_RNA"/>
</dbReference>
<keyword evidence="8 10" id="KW-0472">Membrane</keyword>
<feature type="domain" description="Sphingomyelin synthase-like" evidence="11">
    <location>
        <begin position="308"/>
        <end position="380"/>
    </location>
</feature>
<feature type="non-terminal residue" evidence="12">
    <location>
        <position position="1"/>
    </location>
</feature>
<proteinExistence type="inferred from homology"/>
<evidence type="ECO:0000256" key="4">
    <source>
        <dbReference type="ARBA" id="ARBA00022692"/>
    </source>
</evidence>
<evidence type="ECO:0000256" key="10">
    <source>
        <dbReference type="SAM" id="Phobius"/>
    </source>
</evidence>
<feature type="transmembrane region" description="Helical" evidence="10">
    <location>
        <begin position="335"/>
        <end position="354"/>
    </location>
</feature>
<feature type="transmembrane region" description="Helical" evidence="10">
    <location>
        <begin position="360"/>
        <end position="378"/>
    </location>
</feature>
<feature type="region of interest" description="Disordered" evidence="9">
    <location>
        <begin position="96"/>
        <end position="135"/>
    </location>
</feature>
<evidence type="ECO:0000256" key="9">
    <source>
        <dbReference type="SAM" id="MobiDB-lite"/>
    </source>
</evidence>
<evidence type="ECO:0000259" key="11">
    <source>
        <dbReference type="Pfam" id="PF14360"/>
    </source>
</evidence>
<feature type="compositionally biased region" description="Polar residues" evidence="9">
    <location>
        <begin position="104"/>
        <end position="119"/>
    </location>
</feature>
<protein>
    <recommendedName>
        <fullName evidence="11">Sphingomyelin synthase-like domain-containing protein</fullName>
    </recommendedName>
</protein>
<keyword evidence="3" id="KW-0808">Transferase</keyword>
<keyword evidence="7" id="KW-0443">Lipid metabolism</keyword>
<keyword evidence="4 10" id="KW-0812">Transmembrane</keyword>
<dbReference type="AlphaFoldDB" id="A0A0K8SXG5"/>
<evidence type="ECO:0000256" key="1">
    <source>
        <dbReference type="ARBA" id="ARBA00004141"/>
    </source>
</evidence>
<reference evidence="12" key="1">
    <citation type="submission" date="2014-09" db="EMBL/GenBank/DDBJ databases">
        <authorList>
            <person name="Magalhaes I.L.F."/>
            <person name="Oliveira U."/>
            <person name="Santos F.R."/>
            <person name="Vidigal T.H.D.A."/>
            <person name="Brescovit A.D."/>
            <person name="Santos A.J."/>
        </authorList>
    </citation>
    <scope>NUCLEOTIDE SEQUENCE</scope>
</reference>
<dbReference type="GO" id="GO:0000139">
    <property type="term" value="C:Golgi membrane"/>
    <property type="evidence" value="ECO:0007669"/>
    <property type="project" value="TreeGrafter"/>
</dbReference>
<dbReference type="PANTHER" id="PTHR21290:SF27">
    <property type="entry name" value="PHOSPHATIDYLCHOLINE:CERAMIDE CHOLINEPHOSPHOTRANSFERASE 1"/>
    <property type="match status" value="1"/>
</dbReference>
<comment type="similarity">
    <text evidence="2">Belongs to the sphingomyelin synthase family.</text>
</comment>
<name>A0A0K8SXG5_LYGHE</name>
<evidence type="ECO:0000313" key="12">
    <source>
        <dbReference type="EMBL" id="JAG57866.1"/>
    </source>
</evidence>
<evidence type="ECO:0000256" key="8">
    <source>
        <dbReference type="ARBA" id="ARBA00023136"/>
    </source>
</evidence>
<dbReference type="GO" id="GO:0033188">
    <property type="term" value="F:sphingomyelin synthase activity"/>
    <property type="evidence" value="ECO:0007669"/>
    <property type="project" value="TreeGrafter"/>
</dbReference>
<evidence type="ECO:0000256" key="6">
    <source>
        <dbReference type="ARBA" id="ARBA00022989"/>
    </source>
</evidence>